<organism evidence="2 3">
    <name type="scientific">Gluconobacter wancherniae NBRC 103581</name>
    <dbReference type="NCBI Taxonomy" id="656744"/>
    <lineage>
        <taxon>Bacteria</taxon>
        <taxon>Pseudomonadati</taxon>
        <taxon>Pseudomonadota</taxon>
        <taxon>Alphaproteobacteria</taxon>
        <taxon>Acetobacterales</taxon>
        <taxon>Acetobacteraceae</taxon>
        <taxon>Gluconobacter</taxon>
    </lineage>
</organism>
<evidence type="ECO:0000259" key="1">
    <source>
        <dbReference type="Pfam" id="PF02698"/>
    </source>
</evidence>
<dbReference type="CDD" id="cd06259">
    <property type="entry name" value="YdcF-like"/>
    <property type="match status" value="1"/>
</dbReference>
<protein>
    <recommendedName>
        <fullName evidence="1">DUF218 domain-containing protein</fullName>
    </recommendedName>
</protein>
<dbReference type="Proteomes" id="UP000321230">
    <property type="component" value="Unassembled WGS sequence"/>
</dbReference>
<evidence type="ECO:0000313" key="3">
    <source>
        <dbReference type="Proteomes" id="UP000321230"/>
    </source>
</evidence>
<proteinExistence type="predicted"/>
<name>A0A511B1I6_9PROT</name>
<keyword evidence="3" id="KW-1185">Reference proteome</keyword>
<accession>A0A511B1I6</accession>
<gene>
    <name evidence="2" type="ORF">GWA01_20900</name>
</gene>
<dbReference type="EMBL" id="BJUZ01000002">
    <property type="protein sequence ID" value="GEK94320.1"/>
    <property type="molecule type" value="Genomic_DNA"/>
</dbReference>
<comment type="caution">
    <text evidence="2">The sequence shown here is derived from an EMBL/GenBank/DDBJ whole genome shotgun (WGS) entry which is preliminary data.</text>
</comment>
<sequence length="197" mass="21311">MKRLLALILISVALWAAGFVWFVMDARTPPPVAPVCDGIVVLTGGQSRIDASVSLLKGGYGQLLLISGVGPHVTLHHLSKVGQEPLPESLSARITLGRRAVSTIGNAHETADWAHTHELHKLLIVTAGYHMRRALLEISRTDPDLTLIPYPVVPPALDSPLSRPTIWLLLREYSKFLGAELSFLTGLPDGTDGLSQH</sequence>
<reference evidence="2 3" key="1">
    <citation type="submission" date="2019-07" db="EMBL/GenBank/DDBJ databases">
        <title>Whole genome shotgun sequence of Gluconobacter wancherniae NBRC 103581.</title>
        <authorList>
            <person name="Hosoyama A."/>
            <person name="Uohara A."/>
            <person name="Ohji S."/>
            <person name="Ichikawa N."/>
        </authorList>
    </citation>
    <scope>NUCLEOTIDE SEQUENCE [LARGE SCALE GENOMIC DNA]</scope>
    <source>
        <strain evidence="2 3">NBRC 103581</strain>
    </source>
</reference>
<dbReference type="RefSeq" id="WP_146797419.1">
    <property type="nucleotide sequence ID" value="NZ_BARC01000006.1"/>
</dbReference>
<feature type="domain" description="DUF218" evidence="1">
    <location>
        <begin position="37"/>
        <end position="173"/>
    </location>
</feature>
<dbReference type="AlphaFoldDB" id="A0A511B1I6"/>
<evidence type="ECO:0000313" key="2">
    <source>
        <dbReference type="EMBL" id="GEK94320.1"/>
    </source>
</evidence>
<dbReference type="OrthoDB" id="9812311at2"/>
<dbReference type="InterPro" id="IPR003848">
    <property type="entry name" value="DUF218"/>
</dbReference>
<dbReference type="Pfam" id="PF02698">
    <property type="entry name" value="DUF218"/>
    <property type="match status" value="1"/>
</dbReference>